<evidence type="ECO:0000256" key="1">
    <source>
        <dbReference type="SAM" id="Phobius"/>
    </source>
</evidence>
<comment type="caution">
    <text evidence="2">The sequence shown here is derived from an EMBL/GenBank/DDBJ whole genome shotgun (WGS) entry which is preliminary data.</text>
</comment>
<keyword evidence="1" id="KW-0472">Membrane</keyword>
<reference evidence="2 3" key="1">
    <citation type="submission" date="2019-10" db="EMBL/GenBank/DDBJ databases">
        <title>Actinomadura rubteroloni sp. nov. and Actinomadura macrotermitis sp. nov., isolated from the gut of fungus growing-termite Macrotermes natalensis.</title>
        <authorList>
            <person name="Benndorf R."/>
            <person name="Martin K."/>
            <person name="Kuefner M."/>
            <person name="De Beer W."/>
            <person name="Kaster A.-K."/>
            <person name="Vollmers J."/>
            <person name="Poulsen M."/>
            <person name="Beemelmanns C."/>
        </authorList>
    </citation>
    <scope>NUCLEOTIDE SEQUENCE [LARGE SCALE GENOMIC DNA]</scope>
    <source>
        <strain evidence="2 3">RB68</strain>
    </source>
</reference>
<dbReference type="RefSeq" id="WP_153531039.1">
    <property type="nucleotide sequence ID" value="NZ_WEGH01000001.1"/>
</dbReference>
<dbReference type="AlphaFoldDB" id="A0A7K0BP91"/>
<evidence type="ECO:0000313" key="2">
    <source>
        <dbReference type="EMBL" id="MQY02995.1"/>
    </source>
</evidence>
<accession>A0A7K0BP91</accession>
<protein>
    <recommendedName>
        <fullName evidence="4">ABC transporter permease</fullName>
    </recommendedName>
</protein>
<keyword evidence="1" id="KW-1133">Transmembrane helix</keyword>
<dbReference type="Proteomes" id="UP000487268">
    <property type="component" value="Unassembled WGS sequence"/>
</dbReference>
<dbReference type="EMBL" id="WEGH01000001">
    <property type="protein sequence ID" value="MQY02995.1"/>
    <property type="molecule type" value="Genomic_DNA"/>
</dbReference>
<feature type="transmembrane region" description="Helical" evidence="1">
    <location>
        <begin position="121"/>
        <end position="141"/>
    </location>
</feature>
<dbReference type="OrthoDB" id="3827914at2"/>
<feature type="transmembrane region" description="Helical" evidence="1">
    <location>
        <begin position="196"/>
        <end position="218"/>
    </location>
</feature>
<feature type="transmembrane region" description="Helical" evidence="1">
    <location>
        <begin position="153"/>
        <end position="176"/>
    </location>
</feature>
<name>A0A7K0BP91_9ACTN</name>
<feature type="transmembrane region" description="Helical" evidence="1">
    <location>
        <begin position="86"/>
        <end position="109"/>
    </location>
</feature>
<feature type="transmembrane region" description="Helical" evidence="1">
    <location>
        <begin position="42"/>
        <end position="66"/>
    </location>
</feature>
<proteinExistence type="predicted"/>
<organism evidence="2 3">
    <name type="scientific">Actinomadura macrotermitis</name>
    <dbReference type="NCBI Taxonomy" id="2585200"/>
    <lineage>
        <taxon>Bacteria</taxon>
        <taxon>Bacillati</taxon>
        <taxon>Actinomycetota</taxon>
        <taxon>Actinomycetes</taxon>
        <taxon>Streptosporangiales</taxon>
        <taxon>Thermomonosporaceae</taxon>
        <taxon>Actinomadura</taxon>
    </lineage>
</organism>
<evidence type="ECO:0000313" key="3">
    <source>
        <dbReference type="Proteomes" id="UP000487268"/>
    </source>
</evidence>
<keyword evidence="3" id="KW-1185">Reference proteome</keyword>
<gene>
    <name evidence="2" type="ORF">ACRB68_10300</name>
</gene>
<evidence type="ECO:0008006" key="4">
    <source>
        <dbReference type="Google" id="ProtNLM"/>
    </source>
</evidence>
<feature type="transmembrane region" description="Helical" evidence="1">
    <location>
        <begin position="18"/>
        <end position="36"/>
    </location>
</feature>
<sequence>MIALTRFQIAGYVRSLRALYPLIATAALTLLVFLQRPQDTELAFGSLGDVMAFMVPIWAWTSRALLDTQPDTQRALTALAVPRHPLAGLLAAYTANLALALVAVPIPLLHAVTTGVAPASLPALLALLLLSCAAATVLGAWTSRAIIPRPATASVALLGALTGALLLGLTPASWLAPPILDWVSAARHGPSAFAGAFPALALHLALWTAVAAAGYLSLAHRRP</sequence>
<keyword evidence="1" id="KW-0812">Transmembrane</keyword>